<protein>
    <submittedName>
        <fullName evidence="1">Odorant Binding Protein 4</fullName>
    </submittedName>
</protein>
<proteinExistence type="evidence at transcript level"/>
<dbReference type="EMBL" id="KX585270">
    <property type="protein sequence ID" value="ARO70163.1"/>
    <property type="molecule type" value="mRNA"/>
</dbReference>
<dbReference type="PANTHER" id="PTHR21364:SF2">
    <property type="entry name" value="GENERAL ODORANT-BINDING PROTEIN 19A"/>
    <property type="match status" value="1"/>
</dbReference>
<dbReference type="GO" id="GO:0005549">
    <property type="term" value="F:odorant binding"/>
    <property type="evidence" value="ECO:0007669"/>
    <property type="project" value="InterPro"/>
</dbReference>
<dbReference type="PANTHER" id="PTHR21364">
    <property type="entry name" value="GENERAL ODORANT-BINDING PROTEIN 19A"/>
    <property type="match status" value="1"/>
</dbReference>
<evidence type="ECO:0000313" key="1">
    <source>
        <dbReference type="EMBL" id="ARO70163.1"/>
    </source>
</evidence>
<dbReference type="GO" id="GO:0042048">
    <property type="term" value="P:olfactory behavior"/>
    <property type="evidence" value="ECO:0007669"/>
    <property type="project" value="TreeGrafter"/>
</dbReference>
<dbReference type="AlphaFoldDB" id="A0A2K8GKK4"/>
<dbReference type="InterPro" id="IPR006170">
    <property type="entry name" value="PBP/GOBP"/>
</dbReference>
<dbReference type="InterPro" id="IPR036728">
    <property type="entry name" value="PBP_GOBP_sf"/>
</dbReference>
<dbReference type="GO" id="GO:0007608">
    <property type="term" value="P:sensory perception of smell"/>
    <property type="evidence" value="ECO:0007669"/>
    <property type="project" value="TreeGrafter"/>
</dbReference>
<dbReference type="Gene3D" id="1.10.238.20">
    <property type="entry name" value="Pheromone/general odorant binding protein domain"/>
    <property type="match status" value="1"/>
</dbReference>
<gene>
    <name evidence="1" type="primary">OBP4</name>
</gene>
<dbReference type="CDD" id="cd23992">
    <property type="entry name" value="PBP_GOBP"/>
    <property type="match status" value="1"/>
</dbReference>
<dbReference type="SMR" id="A0A2K8GKK4"/>
<dbReference type="Pfam" id="PF01395">
    <property type="entry name" value="PBP_GOBP"/>
    <property type="match status" value="1"/>
</dbReference>
<sequence length="121" mass="13741">MTRAQVKNTMTMMKKQCLPKTGATEDKVARIEEGVFIEEHSVMCYIACVYKAIQVVKNDRLDIGLVSKQIDLLYPQNMKESAKKAAGQCVSIQDKYSDMCEAIFYATKCYYEADPSTFIFP</sequence>
<dbReference type="SUPFAM" id="SSF47565">
    <property type="entry name" value="Insect pheromone/odorant-binding proteins"/>
    <property type="match status" value="1"/>
</dbReference>
<accession>A0A2K8GKK4</accession>
<name>A0A2K8GKK4_9NEOP</name>
<reference evidence="1" key="1">
    <citation type="submission" date="2016-07" db="EMBL/GenBank/DDBJ databases">
        <authorList>
            <person name="Wan K."/>
            <person name="Booth B."/>
            <person name="Spirohn K."/>
            <person name="Hao T."/>
            <person name="Hu Y."/>
            <person name="Calderwood M."/>
            <person name="Hill D."/>
            <person name="Mohr S."/>
            <person name="Vidal M."/>
            <person name="Celniker S."/>
            <person name="Perrimon N."/>
        </authorList>
    </citation>
    <scope>NUCLEOTIDE SEQUENCE</scope>
</reference>
<organism evidence="1">
    <name type="scientific">Dendrolimus punctatus</name>
    <name type="common">masson pine moth</name>
    <dbReference type="NCBI Taxonomy" id="238572"/>
    <lineage>
        <taxon>Eukaryota</taxon>
        <taxon>Metazoa</taxon>
        <taxon>Ecdysozoa</taxon>
        <taxon>Arthropoda</taxon>
        <taxon>Hexapoda</taxon>
        <taxon>Insecta</taxon>
        <taxon>Pterygota</taxon>
        <taxon>Neoptera</taxon>
        <taxon>Endopterygota</taxon>
        <taxon>Lepidoptera</taxon>
        <taxon>Glossata</taxon>
        <taxon>Ditrysia</taxon>
        <taxon>Bombycoidea</taxon>
        <taxon>Lasiocampidae</taxon>
        <taxon>Dendrolimus</taxon>
    </lineage>
</organism>
<reference evidence="1" key="2">
    <citation type="journal article" date="2017" name="Front. Physiol.">
        <title>Identification and Expression Profiling of Chemosensory Genes in Dendrolimus punctatus Walker.</title>
        <authorList>
            <person name="Zhang S.F."/>
            <person name="Liu H.H."/>
            <person name="Kong X.B."/>
            <person name="Wang H.B."/>
            <person name="Liu F."/>
            <person name="Zhang Z."/>
        </authorList>
    </citation>
    <scope>NUCLEOTIDE SEQUENCE</scope>
</reference>
<dbReference type="SMART" id="SM00708">
    <property type="entry name" value="PhBP"/>
    <property type="match status" value="1"/>
</dbReference>
<dbReference type="GO" id="GO:0035275">
    <property type="term" value="F:dibutyl phthalate binding"/>
    <property type="evidence" value="ECO:0007669"/>
    <property type="project" value="TreeGrafter"/>
</dbReference>
<dbReference type="GO" id="GO:0005576">
    <property type="term" value="C:extracellular region"/>
    <property type="evidence" value="ECO:0007669"/>
    <property type="project" value="TreeGrafter"/>
</dbReference>